<evidence type="ECO:0000313" key="1">
    <source>
        <dbReference type="EMBL" id="KAH7851469.1"/>
    </source>
</evidence>
<protein>
    <submittedName>
        <fullName evidence="1">Uncharacterized protein</fullName>
    </submittedName>
</protein>
<dbReference type="Proteomes" id="UP000828048">
    <property type="component" value="Chromosome 8"/>
</dbReference>
<accession>A0ACB7YEI0</accession>
<name>A0ACB7YEI0_9ERIC</name>
<evidence type="ECO:0000313" key="2">
    <source>
        <dbReference type="Proteomes" id="UP000828048"/>
    </source>
</evidence>
<keyword evidence="2" id="KW-1185">Reference proteome</keyword>
<sequence>MVNFNCTFSYDGGICKAVLLKEGFQFNELVEKVCTALKTNVEDKMFFYSTKRDKTKYVMLSNEEGVTMLFRCNEDKVDLFVEKTRCSQDNLPTESIVTNNNNTSVRGTTMVAPMEITNGCTKEMGLVPYLLENVNDILTGKGQLFDSPDLFKQALMIVAASSKFSFKYLDNSKAYCRIVCQVQWCPWKLTASCDSSGDLVSVIGLKNEHIHNALDENFYKSTIAAKQVSLLFKKNILEKPAFLLRDICNEFENAFQFHLSYKQGWRAKDQAKEFISCPPSSSFHLLPWMC</sequence>
<dbReference type="EMBL" id="CM037158">
    <property type="protein sequence ID" value="KAH7851469.1"/>
    <property type="molecule type" value="Genomic_DNA"/>
</dbReference>
<proteinExistence type="predicted"/>
<organism evidence="1 2">
    <name type="scientific">Vaccinium darrowii</name>
    <dbReference type="NCBI Taxonomy" id="229202"/>
    <lineage>
        <taxon>Eukaryota</taxon>
        <taxon>Viridiplantae</taxon>
        <taxon>Streptophyta</taxon>
        <taxon>Embryophyta</taxon>
        <taxon>Tracheophyta</taxon>
        <taxon>Spermatophyta</taxon>
        <taxon>Magnoliopsida</taxon>
        <taxon>eudicotyledons</taxon>
        <taxon>Gunneridae</taxon>
        <taxon>Pentapetalae</taxon>
        <taxon>asterids</taxon>
        <taxon>Ericales</taxon>
        <taxon>Ericaceae</taxon>
        <taxon>Vaccinioideae</taxon>
        <taxon>Vaccinieae</taxon>
        <taxon>Vaccinium</taxon>
    </lineage>
</organism>
<gene>
    <name evidence="1" type="ORF">Vadar_012097</name>
</gene>
<comment type="caution">
    <text evidence="1">The sequence shown here is derived from an EMBL/GenBank/DDBJ whole genome shotgun (WGS) entry which is preliminary data.</text>
</comment>
<reference evidence="1 2" key="1">
    <citation type="journal article" date="2021" name="Hortic Res">
        <title>High-quality reference genome and annotation aids understanding of berry development for evergreen blueberry (Vaccinium darrowii).</title>
        <authorList>
            <person name="Yu J."/>
            <person name="Hulse-Kemp A.M."/>
            <person name="Babiker E."/>
            <person name="Staton M."/>
        </authorList>
    </citation>
    <scope>NUCLEOTIDE SEQUENCE [LARGE SCALE GENOMIC DNA]</scope>
    <source>
        <strain evidence="2">cv. NJ 8807/NJ 8810</strain>
        <tissue evidence="1">Young leaf</tissue>
    </source>
</reference>